<dbReference type="Pfam" id="PF04519">
    <property type="entry name" value="Bactofilin"/>
    <property type="match status" value="1"/>
</dbReference>
<evidence type="ECO:0000313" key="3">
    <source>
        <dbReference type="Proteomes" id="UP000603545"/>
    </source>
</evidence>
<organism evidence="2 3">
    <name type="scientific">Candidatus Desulfaltia bathyphila</name>
    <dbReference type="NCBI Taxonomy" id="2841697"/>
    <lineage>
        <taxon>Bacteria</taxon>
        <taxon>Pseudomonadati</taxon>
        <taxon>Thermodesulfobacteriota</taxon>
        <taxon>Desulfobacteria</taxon>
        <taxon>Desulfobacterales</taxon>
        <taxon>Desulfobacterales incertae sedis</taxon>
        <taxon>Candidatus Desulfaltia</taxon>
    </lineage>
</organism>
<dbReference type="PANTHER" id="PTHR35024:SF4">
    <property type="entry name" value="POLYMER-FORMING CYTOSKELETAL PROTEIN"/>
    <property type="match status" value="1"/>
</dbReference>
<accession>A0A8J6N7J5</accession>
<comment type="caution">
    <text evidence="2">The sequence shown here is derived from an EMBL/GenBank/DDBJ whole genome shotgun (WGS) entry which is preliminary data.</text>
</comment>
<dbReference type="InterPro" id="IPR007607">
    <property type="entry name" value="BacA/B"/>
</dbReference>
<reference evidence="2 3" key="1">
    <citation type="submission" date="2020-08" db="EMBL/GenBank/DDBJ databases">
        <title>Bridging the membrane lipid divide: bacteria of the FCB group superphylum have the potential to synthesize archaeal ether lipids.</title>
        <authorList>
            <person name="Villanueva L."/>
            <person name="Von Meijenfeldt F.A.B."/>
            <person name="Westbye A.B."/>
            <person name="Yadav S."/>
            <person name="Hopmans E.C."/>
            <person name="Dutilh B.E."/>
            <person name="Sinninghe Damste J.S."/>
        </authorList>
    </citation>
    <scope>NUCLEOTIDE SEQUENCE [LARGE SCALE GENOMIC DNA]</scope>
    <source>
        <strain evidence="2">NIOZ-UU82</strain>
    </source>
</reference>
<dbReference type="Proteomes" id="UP000603545">
    <property type="component" value="Unassembled WGS sequence"/>
</dbReference>
<dbReference type="PANTHER" id="PTHR35024">
    <property type="entry name" value="HYPOTHETICAL CYTOSOLIC PROTEIN"/>
    <property type="match status" value="1"/>
</dbReference>
<protein>
    <submittedName>
        <fullName evidence="2">Polymer-forming cytoskeletal protein</fullName>
    </submittedName>
</protein>
<sequence>MKKGKKADSINTFLGPDAGIEGKIEFRGTIRIDGKVKGKICSNGGTVVVGEKAVIDAEILVDKAIIMGEINGSINANNRIEIYPPGRVIGDIQANVILIESGAVFNGKCSMKNRGISSEKPIDSAKKLNNLKTNKT</sequence>
<name>A0A8J6N7J5_9BACT</name>
<gene>
    <name evidence="2" type="ORF">H8E80_07295</name>
</gene>
<evidence type="ECO:0000256" key="1">
    <source>
        <dbReference type="ARBA" id="ARBA00044755"/>
    </source>
</evidence>
<proteinExistence type="inferred from homology"/>
<dbReference type="EMBL" id="JACNLL010000065">
    <property type="protein sequence ID" value="MBC8199833.1"/>
    <property type="molecule type" value="Genomic_DNA"/>
</dbReference>
<evidence type="ECO:0000313" key="2">
    <source>
        <dbReference type="EMBL" id="MBC8199833.1"/>
    </source>
</evidence>
<dbReference type="AlphaFoldDB" id="A0A8J6N7J5"/>
<comment type="similarity">
    <text evidence="1">Belongs to the bactofilin family.</text>
</comment>